<keyword evidence="2" id="KW-0805">Transcription regulation</keyword>
<dbReference type="GeneID" id="106774567"/>
<dbReference type="FunFam" id="1.25.70.10:FF:000001">
    <property type="entry name" value="Mitochondrial transcription termination factor-like"/>
    <property type="match status" value="1"/>
</dbReference>
<evidence type="ECO:0000256" key="1">
    <source>
        <dbReference type="ARBA" id="ARBA00007692"/>
    </source>
</evidence>
<evidence type="ECO:0000313" key="4">
    <source>
        <dbReference type="Proteomes" id="UP000087766"/>
    </source>
</evidence>
<dbReference type="Pfam" id="PF02536">
    <property type="entry name" value="mTERF"/>
    <property type="match status" value="1"/>
</dbReference>
<proteinExistence type="inferred from homology"/>
<dbReference type="STRING" id="3916.A0A1S3VFN2"/>
<dbReference type="GO" id="GO:0003676">
    <property type="term" value="F:nucleic acid binding"/>
    <property type="evidence" value="ECO:0007669"/>
    <property type="project" value="InterPro"/>
</dbReference>
<dbReference type="AlphaFoldDB" id="A0A1S3VFN2"/>
<dbReference type="KEGG" id="vra:106774567"/>
<sequence length="436" mass="49414">MVPNFIISRLVASSSFTGYKGSHVLLGSLLSCKHTASLVFFNYFTSDTSSDSKSDGKQHKGSTFTVSDLINSCGMSQTLARELSNRVNLKTSDGPNAVIDILSIYGFSKSQLAKLVVRHPSVLFTNVEDTLLPKLEFFRSIGMSNTEIPKILIANHGILKRHLENCIIPRYEILKSVVHADREVVRAIKNAPLGFVYGDLMNRLVPNIDILRECGVPQASITHLVTNSLSAAYVEHSRFVEAIKTAKEIGFSPLKMDFVVAIHVLVTMRKEVWESRFEVYERWGWNREMALRAFRKFPSFMKFSGDTFSRKMSFLVKDMGCSSEAIAEYPLVVAYSLEKRIIPRFSVIKILKSKGLLEKNVHFSSIICTTEEKFLEKFVVNFQNVLPLLPDLYRDFVPFEFYFDTDCINKLINPFTGDSTFSSLVYLSSFPLYVLF</sequence>
<dbReference type="Proteomes" id="UP000087766">
    <property type="component" value="Chromosome 10"/>
</dbReference>
<keyword evidence="3" id="KW-0809">Transit peptide</keyword>
<dbReference type="InterPro" id="IPR038538">
    <property type="entry name" value="MTERF_sf"/>
</dbReference>
<evidence type="ECO:0000256" key="3">
    <source>
        <dbReference type="ARBA" id="ARBA00022946"/>
    </source>
</evidence>
<dbReference type="OrthoDB" id="637682at2759"/>
<reference evidence="5" key="2">
    <citation type="submission" date="2025-08" db="UniProtKB">
        <authorList>
            <consortium name="RefSeq"/>
        </authorList>
    </citation>
    <scope>IDENTIFICATION</scope>
    <source>
        <tissue evidence="5">Leaf</tissue>
    </source>
</reference>
<dbReference type="Gene3D" id="1.25.70.10">
    <property type="entry name" value="Transcription termination factor 3, mitochondrial"/>
    <property type="match status" value="1"/>
</dbReference>
<dbReference type="SMART" id="SM00733">
    <property type="entry name" value="Mterf"/>
    <property type="match status" value="6"/>
</dbReference>
<keyword evidence="4" id="KW-1185">Reference proteome</keyword>
<dbReference type="PANTHER" id="PTHR13068:SF133">
    <property type="entry name" value="MITOCHONDRIAL TRANSCRIPTION TERMINATION FACTOR FAMILY PROTEIN"/>
    <property type="match status" value="1"/>
</dbReference>
<protein>
    <submittedName>
        <fullName evidence="5">Uncharacterized protein LOC106774567 isoform X1</fullName>
    </submittedName>
</protein>
<reference evidence="4" key="1">
    <citation type="journal article" date="2014" name="Nat. Commun.">
        <title>Genome sequence of mungbean and insights into evolution within Vigna species.</title>
        <authorList>
            <person name="Kang Y.J."/>
            <person name="Kim S.K."/>
            <person name="Kim M.Y."/>
            <person name="Lestari P."/>
            <person name="Kim K.H."/>
            <person name="Ha B.K."/>
            <person name="Jun T.H."/>
            <person name="Hwang W.J."/>
            <person name="Lee T."/>
            <person name="Lee J."/>
            <person name="Shim S."/>
            <person name="Yoon M.Y."/>
            <person name="Jang Y.E."/>
            <person name="Han K.S."/>
            <person name="Taeprayoon P."/>
            <person name="Yoon N."/>
            <person name="Somta P."/>
            <person name="Tanya P."/>
            <person name="Kim K.S."/>
            <person name="Gwag J.G."/>
            <person name="Moon J.K."/>
            <person name="Lee Y.H."/>
            <person name="Park B.S."/>
            <person name="Bombarely A."/>
            <person name="Doyle J.J."/>
            <person name="Jackson S.A."/>
            <person name="Schafleitner R."/>
            <person name="Srinives P."/>
            <person name="Varshney R.K."/>
            <person name="Lee S.H."/>
        </authorList>
    </citation>
    <scope>NUCLEOTIDE SEQUENCE [LARGE SCALE GENOMIC DNA]</scope>
    <source>
        <strain evidence="4">cv. VC1973A</strain>
    </source>
</reference>
<dbReference type="GO" id="GO:0006353">
    <property type="term" value="P:DNA-templated transcription termination"/>
    <property type="evidence" value="ECO:0007669"/>
    <property type="project" value="UniProtKB-KW"/>
</dbReference>
<organism evidence="4 5">
    <name type="scientific">Vigna radiata var. radiata</name>
    <name type="common">Mung bean</name>
    <name type="synonym">Phaseolus aureus</name>
    <dbReference type="NCBI Taxonomy" id="3916"/>
    <lineage>
        <taxon>Eukaryota</taxon>
        <taxon>Viridiplantae</taxon>
        <taxon>Streptophyta</taxon>
        <taxon>Embryophyta</taxon>
        <taxon>Tracheophyta</taxon>
        <taxon>Spermatophyta</taxon>
        <taxon>Magnoliopsida</taxon>
        <taxon>eudicotyledons</taxon>
        <taxon>Gunneridae</taxon>
        <taxon>Pentapetalae</taxon>
        <taxon>rosids</taxon>
        <taxon>fabids</taxon>
        <taxon>Fabales</taxon>
        <taxon>Fabaceae</taxon>
        <taxon>Papilionoideae</taxon>
        <taxon>50 kb inversion clade</taxon>
        <taxon>NPAAA clade</taxon>
        <taxon>indigoferoid/millettioid clade</taxon>
        <taxon>Phaseoleae</taxon>
        <taxon>Vigna</taxon>
    </lineage>
</organism>
<comment type="similarity">
    <text evidence="1">Belongs to the mTERF family.</text>
</comment>
<keyword evidence="2" id="KW-0804">Transcription</keyword>
<dbReference type="InterPro" id="IPR003690">
    <property type="entry name" value="MTERF"/>
</dbReference>
<name>A0A1S3VFN2_VIGRR</name>
<accession>A0A1S3VFN2</accession>
<dbReference type="PANTHER" id="PTHR13068">
    <property type="entry name" value="CGI-12 PROTEIN-RELATED"/>
    <property type="match status" value="1"/>
</dbReference>
<keyword evidence="2" id="KW-0806">Transcription termination</keyword>
<evidence type="ECO:0000313" key="5">
    <source>
        <dbReference type="RefSeq" id="XP_014517085.1"/>
    </source>
</evidence>
<evidence type="ECO:0000256" key="2">
    <source>
        <dbReference type="ARBA" id="ARBA00022472"/>
    </source>
</evidence>
<dbReference type="RefSeq" id="XP_014517085.1">
    <property type="nucleotide sequence ID" value="XM_014661599.2"/>
</dbReference>
<gene>
    <name evidence="5" type="primary">LOC106774567</name>
</gene>